<dbReference type="GO" id="GO:0004519">
    <property type="term" value="F:endonuclease activity"/>
    <property type="evidence" value="ECO:0007669"/>
    <property type="project" value="UniProtKB-KW"/>
</dbReference>
<dbReference type="RefSeq" id="WP_216119663.1">
    <property type="nucleotide sequence ID" value="NZ_CP086239.1"/>
</dbReference>
<keyword evidence="2" id="KW-0540">Nuclease</keyword>
<dbReference type="Proteomes" id="UP001164733">
    <property type="component" value="Chromosome"/>
</dbReference>
<dbReference type="EMBL" id="CP086239">
    <property type="protein sequence ID" value="WAG60894.1"/>
    <property type="molecule type" value="Genomic_DNA"/>
</dbReference>
<feature type="domain" description="HNH" evidence="1">
    <location>
        <begin position="43"/>
        <end position="90"/>
    </location>
</feature>
<keyword evidence="2" id="KW-0378">Hydrolase</keyword>
<proteinExistence type="predicted"/>
<organism evidence="2 3">
    <name type="scientific">Clostridium estertheticum</name>
    <dbReference type="NCBI Taxonomy" id="238834"/>
    <lineage>
        <taxon>Bacteria</taxon>
        <taxon>Bacillati</taxon>
        <taxon>Bacillota</taxon>
        <taxon>Clostridia</taxon>
        <taxon>Eubacteriales</taxon>
        <taxon>Clostridiaceae</taxon>
        <taxon>Clostridium</taxon>
    </lineage>
</organism>
<dbReference type="InterPro" id="IPR002711">
    <property type="entry name" value="HNH"/>
</dbReference>
<dbReference type="GO" id="GO:0008270">
    <property type="term" value="F:zinc ion binding"/>
    <property type="evidence" value="ECO:0007669"/>
    <property type="project" value="InterPro"/>
</dbReference>
<gene>
    <name evidence="2" type="ORF">LL038_01180</name>
</gene>
<sequence length="102" mass="12130">MDTKELVQWIGRLIHDNTIVKFYKHSLWRHLRQDCLDEQHNECQICKSKGLVETATVGHHMKTVRKHPELALTKSNILCVCAECHYQIHHPLKKKPLNIERW</sequence>
<keyword evidence="2" id="KW-0255">Endonuclease</keyword>
<dbReference type="GO" id="GO:0003676">
    <property type="term" value="F:nucleic acid binding"/>
    <property type="evidence" value="ECO:0007669"/>
    <property type="project" value="InterPro"/>
</dbReference>
<dbReference type="Pfam" id="PF01844">
    <property type="entry name" value="HNH"/>
    <property type="match status" value="1"/>
</dbReference>
<dbReference type="AlphaFoldDB" id="A0AA47I7Y6"/>
<protein>
    <submittedName>
        <fullName evidence="2">HNH endonuclease</fullName>
    </submittedName>
</protein>
<evidence type="ECO:0000313" key="2">
    <source>
        <dbReference type="EMBL" id="WAG60894.1"/>
    </source>
</evidence>
<accession>A0AA47I7Y6</accession>
<evidence type="ECO:0000259" key="1">
    <source>
        <dbReference type="Pfam" id="PF01844"/>
    </source>
</evidence>
<name>A0AA47I7Y6_9CLOT</name>
<reference evidence="2" key="1">
    <citation type="submission" date="2021-11" db="EMBL/GenBank/DDBJ databases">
        <title>Clostridia strains as spoilage organisms.</title>
        <authorList>
            <person name="Wambui J."/>
            <person name="Stevens M.J.A."/>
            <person name="Stephan R."/>
        </authorList>
    </citation>
    <scope>NUCLEOTIDE SEQUENCE</scope>
    <source>
        <strain evidence="2">CF009</strain>
    </source>
</reference>
<evidence type="ECO:0000313" key="3">
    <source>
        <dbReference type="Proteomes" id="UP001164733"/>
    </source>
</evidence>